<accession>A0A6L2PVQ0</accession>
<dbReference type="GO" id="GO:0019825">
    <property type="term" value="F:oxygen binding"/>
    <property type="evidence" value="ECO:0007669"/>
    <property type="project" value="InterPro"/>
</dbReference>
<proteinExistence type="predicted"/>
<dbReference type="AlphaFoldDB" id="A0A6L2PVQ0"/>
<protein>
    <recommendedName>
        <fullName evidence="3">Globin family profile domain-containing protein</fullName>
    </recommendedName>
</protein>
<dbReference type="OrthoDB" id="436496at2759"/>
<gene>
    <name evidence="1" type="ORF">Cfor_00806</name>
</gene>
<evidence type="ECO:0000313" key="2">
    <source>
        <dbReference type="Proteomes" id="UP000502823"/>
    </source>
</evidence>
<sequence length="50" mass="6077">MFQLIGPQFIQAIQPSLEERWTPELHEAWVQLFQYMAYVMKTSMSEEEQR</sequence>
<name>A0A6L2PVQ0_COPFO</name>
<reference evidence="2" key="1">
    <citation type="submission" date="2020-01" db="EMBL/GenBank/DDBJ databases">
        <title>Draft genome sequence of the Termite Coptotermes fromosanus.</title>
        <authorList>
            <person name="Itakura S."/>
            <person name="Yosikawa Y."/>
            <person name="Umezawa K."/>
        </authorList>
    </citation>
    <scope>NUCLEOTIDE SEQUENCE [LARGE SCALE GENOMIC DNA]</scope>
</reference>
<dbReference type="Gene3D" id="1.10.490.10">
    <property type="entry name" value="Globins"/>
    <property type="match status" value="1"/>
</dbReference>
<evidence type="ECO:0008006" key="3">
    <source>
        <dbReference type="Google" id="ProtNLM"/>
    </source>
</evidence>
<keyword evidence="2" id="KW-1185">Reference proteome</keyword>
<dbReference type="InterPro" id="IPR012292">
    <property type="entry name" value="Globin/Proto"/>
</dbReference>
<dbReference type="InterPro" id="IPR009050">
    <property type="entry name" value="Globin-like_sf"/>
</dbReference>
<dbReference type="InParanoid" id="A0A6L2PVQ0"/>
<feature type="non-terminal residue" evidence="1">
    <location>
        <position position="50"/>
    </location>
</feature>
<dbReference type="GO" id="GO:0020037">
    <property type="term" value="F:heme binding"/>
    <property type="evidence" value="ECO:0007669"/>
    <property type="project" value="InterPro"/>
</dbReference>
<comment type="caution">
    <text evidence="1">The sequence shown here is derived from an EMBL/GenBank/DDBJ whole genome shotgun (WGS) entry which is preliminary data.</text>
</comment>
<dbReference type="EMBL" id="BLKM01000627">
    <property type="protein sequence ID" value="GFG36274.1"/>
    <property type="molecule type" value="Genomic_DNA"/>
</dbReference>
<organism evidence="1 2">
    <name type="scientific">Coptotermes formosanus</name>
    <name type="common">Formosan subterranean termite</name>
    <dbReference type="NCBI Taxonomy" id="36987"/>
    <lineage>
        <taxon>Eukaryota</taxon>
        <taxon>Metazoa</taxon>
        <taxon>Ecdysozoa</taxon>
        <taxon>Arthropoda</taxon>
        <taxon>Hexapoda</taxon>
        <taxon>Insecta</taxon>
        <taxon>Pterygota</taxon>
        <taxon>Neoptera</taxon>
        <taxon>Polyneoptera</taxon>
        <taxon>Dictyoptera</taxon>
        <taxon>Blattodea</taxon>
        <taxon>Blattoidea</taxon>
        <taxon>Termitoidae</taxon>
        <taxon>Rhinotermitidae</taxon>
        <taxon>Coptotermes</taxon>
    </lineage>
</organism>
<evidence type="ECO:0000313" key="1">
    <source>
        <dbReference type="EMBL" id="GFG36274.1"/>
    </source>
</evidence>
<dbReference type="Proteomes" id="UP000502823">
    <property type="component" value="Unassembled WGS sequence"/>
</dbReference>
<dbReference type="SUPFAM" id="SSF46458">
    <property type="entry name" value="Globin-like"/>
    <property type="match status" value="1"/>
</dbReference>